<evidence type="ECO:0000259" key="2">
    <source>
        <dbReference type="Pfam" id="PF00775"/>
    </source>
</evidence>
<dbReference type="SUPFAM" id="SSF49482">
    <property type="entry name" value="Aromatic compound dioxygenase"/>
    <property type="match status" value="1"/>
</dbReference>
<reference evidence="3 4" key="1">
    <citation type="submission" date="2017-11" db="EMBL/GenBank/DDBJ databases">
        <title>Taxonomic description and genome sequences of Spirosoma HA7 sp. nov., isolated from pollen microhabitat of Corylus avellana.</title>
        <authorList>
            <person name="Ambika Manirajan B."/>
            <person name="Suarez C."/>
            <person name="Ratering S."/>
            <person name="Geissler-Plaum R."/>
            <person name="Cardinale M."/>
            <person name="Sylvia S."/>
        </authorList>
    </citation>
    <scope>NUCLEOTIDE SEQUENCE [LARGE SCALE GENOMIC DNA]</scope>
    <source>
        <strain evidence="3 4">HA7</strain>
    </source>
</reference>
<feature type="region of interest" description="Disordered" evidence="1">
    <location>
        <begin position="31"/>
        <end position="70"/>
    </location>
</feature>
<dbReference type="InterPro" id="IPR015889">
    <property type="entry name" value="Intradiol_dOase_core"/>
</dbReference>
<keyword evidence="4" id="KW-1185">Reference proteome</keyword>
<dbReference type="GO" id="GO:0016702">
    <property type="term" value="F:oxidoreductase activity, acting on single donors with incorporation of molecular oxygen, incorporation of two atoms of oxygen"/>
    <property type="evidence" value="ECO:0007669"/>
    <property type="project" value="InterPro"/>
</dbReference>
<evidence type="ECO:0000313" key="4">
    <source>
        <dbReference type="Proteomes" id="UP000232883"/>
    </source>
</evidence>
<evidence type="ECO:0000313" key="3">
    <source>
        <dbReference type="EMBL" id="AUD01958.1"/>
    </source>
</evidence>
<organism evidence="3 4">
    <name type="scientific">Spirosoma pollinicola</name>
    <dbReference type="NCBI Taxonomy" id="2057025"/>
    <lineage>
        <taxon>Bacteria</taxon>
        <taxon>Pseudomonadati</taxon>
        <taxon>Bacteroidota</taxon>
        <taxon>Cytophagia</taxon>
        <taxon>Cytophagales</taxon>
        <taxon>Cytophagaceae</taxon>
        <taxon>Spirosoma</taxon>
    </lineage>
</organism>
<keyword evidence="3" id="KW-0560">Oxidoreductase</keyword>
<keyword evidence="3" id="KW-0223">Dioxygenase</keyword>
<dbReference type="PROSITE" id="PS51257">
    <property type="entry name" value="PROKAR_LIPOPROTEIN"/>
    <property type="match status" value="1"/>
</dbReference>
<name>A0A2K8YWN7_9BACT</name>
<dbReference type="GO" id="GO:0008199">
    <property type="term" value="F:ferric iron binding"/>
    <property type="evidence" value="ECO:0007669"/>
    <property type="project" value="InterPro"/>
</dbReference>
<dbReference type="Gene3D" id="2.60.130.10">
    <property type="entry name" value="Aromatic compound dioxygenase"/>
    <property type="match status" value="1"/>
</dbReference>
<feature type="domain" description="Intradiol ring-cleavage dioxygenases" evidence="2">
    <location>
        <begin position="99"/>
        <end position="191"/>
    </location>
</feature>
<dbReference type="PANTHER" id="PTHR34315:SF1">
    <property type="entry name" value="INTRADIOL RING-CLEAVAGE DIOXYGENASES DOMAIN-CONTAINING PROTEIN-RELATED"/>
    <property type="match status" value="1"/>
</dbReference>
<dbReference type="AlphaFoldDB" id="A0A2K8YWN7"/>
<dbReference type="InterPro" id="IPR000627">
    <property type="entry name" value="Intradiol_dOase_C"/>
</dbReference>
<protein>
    <submittedName>
        <fullName evidence="3">Intradiol ring-cleavage dioxygenase</fullName>
    </submittedName>
</protein>
<dbReference type="Pfam" id="PF00775">
    <property type="entry name" value="Dioxygenase_C"/>
    <property type="match status" value="1"/>
</dbReference>
<proteinExistence type="predicted"/>
<feature type="compositionally biased region" description="Low complexity" evidence="1">
    <location>
        <begin position="31"/>
        <end position="59"/>
    </location>
</feature>
<dbReference type="PANTHER" id="PTHR34315">
    <property type="match status" value="1"/>
</dbReference>
<dbReference type="RefSeq" id="WP_100987678.1">
    <property type="nucleotide sequence ID" value="NZ_CP025096.1"/>
</dbReference>
<gene>
    <name evidence="3" type="ORF">CWM47_09085</name>
</gene>
<evidence type="ECO:0000256" key="1">
    <source>
        <dbReference type="SAM" id="MobiDB-lite"/>
    </source>
</evidence>
<dbReference type="Proteomes" id="UP000232883">
    <property type="component" value="Chromosome"/>
</dbReference>
<dbReference type="OrthoDB" id="9800887at2"/>
<dbReference type="KEGG" id="spir:CWM47_09085"/>
<sequence length="249" mass="26455">MERKEFLKRGFSSLLGVAAIVPVIGACSNTSVEPTTTNTGTSTSTGSSNGSSSSNCTVTPSETEGPFPTKVPANFVRQDIRSDRTGVAFTMTITIKNSSSNCAGLSGAIVDIWHCDKDGYYSEYGGTGMQSVNFTTVDFLRGRQTTDANGLVTFTSIFPGWYSGRAPHIHVHIYNSAGKSLLVTQIAFPYDISNIVYTTAQSYGYTKGVQDTKNERDNVFSDSVANELGTVAGSISAGYTLTHTIVVSA</sequence>
<accession>A0A2K8YWN7</accession>
<dbReference type="EMBL" id="CP025096">
    <property type="protein sequence ID" value="AUD01958.1"/>
    <property type="molecule type" value="Genomic_DNA"/>
</dbReference>